<name>A0A834IFK3_RHYFE</name>
<dbReference type="OrthoDB" id="299997at2759"/>
<accession>A0A834IFK3</accession>
<gene>
    <name evidence="1" type="ORF">GWI33_009574</name>
</gene>
<feature type="non-terminal residue" evidence="1">
    <location>
        <position position="1"/>
    </location>
</feature>
<evidence type="ECO:0000313" key="2">
    <source>
        <dbReference type="Proteomes" id="UP000625711"/>
    </source>
</evidence>
<feature type="non-terminal residue" evidence="1">
    <location>
        <position position="110"/>
    </location>
</feature>
<comment type="caution">
    <text evidence="1">The sequence shown here is derived from an EMBL/GenBank/DDBJ whole genome shotgun (WGS) entry which is preliminary data.</text>
</comment>
<sequence length="110" mass="12356">YGPYRFGGYTRSGLTGFRRISKVTRISAAALPPTTQAPSWIQKVLSNNETISVNARNYTLGLNEQFGEGNECSNSVDNSTGHCTLIHECPKVHNYLTDLETYKKYFCEQK</sequence>
<keyword evidence="2" id="KW-1185">Reference proteome</keyword>
<protein>
    <submittedName>
        <fullName evidence="1">Uncharacterized protein</fullName>
    </submittedName>
</protein>
<proteinExistence type="predicted"/>
<organism evidence="1 2">
    <name type="scientific">Rhynchophorus ferrugineus</name>
    <name type="common">Red palm weevil</name>
    <name type="synonym">Curculio ferrugineus</name>
    <dbReference type="NCBI Taxonomy" id="354439"/>
    <lineage>
        <taxon>Eukaryota</taxon>
        <taxon>Metazoa</taxon>
        <taxon>Ecdysozoa</taxon>
        <taxon>Arthropoda</taxon>
        <taxon>Hexapoda</taxon>
        <taxon>Insecta</taxon>
        <taxon>Pterygota</taxon>
        <taxon>Neoptera</taxon>
        <taxon>Endopterygota</taxon>
        <taxon>Coleoptera</taxon>
        <taxon>Polyphaga</taxon>
        <taxon>Cucujiformia</taxon>
        <taxon>Curculionidae</taxon>
        <taxon>Dryophthorinae</taxon>
        <taxon>Rhynchophorus</taxon>
    </lineage>
</organism>
<dbReference type="Proteomes" id="UP000625711">
    <property type="component" value="Unassembled WGS sequence"/>
</dbReference>
<dbReference type="EMBL" id="JAACXV010004681">
    <property type="protein sequence ID" value="KAF7276998.1"/>
    <property type="molecule type" value="Genomic_DNA"/>
</dbReference>
<reference evidence="1" key="1">
    <citation type="submission" date="2020-08" db="EMBL/GenBank/DDBJ databases">
        <title>Genome sequencing and assembly of the red palm weevil Rhynchophorus ferrugineus.</title>
        <authorList>
            <person name="Dias G.B."/>
            <person name="Bergman C.M."/>
            <person name="Manee M."/>
        </authorList>
    </citation>
    <scope>NUCLEOTIDE SEQUENCE</scope>
    <source>
        <strain evidence="1">AA-2017</strain>
        <tissue evidence="1">Whole larva</tissue>
    </source>
</reference>
<evidence type="ECO:0000313" key="1">
    <source>
        <dbReference type="EMBL" id="KAF7276998.1"/>
    </source>
</evidence>
<dbReference type="AlphaFoldDB" id="A0A834IFK3"/>